<gene>
    <name evidence="2" type="ORF">DARMORV10_A07P32750.1</name>
</gene>
<dbReference type="PANTHER" id="PTHR35287">
    <property type="entry name" value="SI:ZFOS-911D5.4"/>
    <property type="match status" value="1"/>
</dbReference>
<evidence type="ECO:0000313" key="2">
    <source>
        <dbReference type="EMBL" id="CAF2187441.1"/>
    </source>
</evidence>
<dbReference type="Proteomes" id="UP001295469">
    <property type="component" value="Chromosome A07"/>
</dbReference>
<evidence type="ECO:0000259" key="1">
    <source>
        <dbReference type="PROSITE" id="PS50965"/>
    </source>
</evidence>
<dbReference type="InterPro" id="IPR011528">
    <property type="entry name" value="NERD"/>
</dbReference>
<organism evidence="2">
    <name type="scientific">Brassica napus</name>
    <name type="common">Rape</name>
    <dbReference type="NCBI Taxonomy" id="3708"/>
    <lineage>
        <taxon>Eukaryota</taxon>
        <taxon>Viridiplantae</taxon>
        <taxon>Streptophyta</taxon>
        <taxon>Embryophyta</taxon>
        <taxon>Tracheophyta</taxon>
        <taxon>Spermatophyta</taxon>
        <taxon>Magnoliopsida</taxon>
        <taxon>eudicotyledons</taxon>
        <taxon>Gunneridae</taxon>
        <taxon>Pentapetalae</taxon>
        <taxon>rosids</taxon>
        <taxon>malvids</taxon>
        <taxon>Brassicales</taxon>
        <taxon>Brassicaceae</taxon>
        <taxon>Brassiceae</taxon>
        <taxon>Brassica</taxon>
    </lineage>
</organism>
<name>A0A816ZCM0_BRANA</name>
<protein>
    <submittedName>
        <fullName evidence="2">(rape) hypothetical protein</fullName>
    </submittedName>
</protein>
<dbReference type="PANTHER" id="PTHR35287:SF1">
    <property type="entry name" value="SI:ZFOS-911D5.4"/>
    <property type="match status" value="1"/>
</dbReference>
<feature type="domain" description="NERD" evidence="1">
    <location>
        <begin position="30"/>
        <end position="147"/>
    </location>
</feature>
<reference evidence="2" key="1">
    <citation type="submission" date="2021-01" db="EMBL/GenBank/DDBJ databases">
        <authorList>
            <consortium name="Genoscope - CEA"/>
            <person name="William W."/>
        </authorList>
    </citation>
    <scope>NUCLEOTIDE SEQUENCE</scope>
</reference>
<accession>A0A816ZCM0</accession>
<dbReference type="AlphaFoldDB" id="A0A816ZCM0"/>
<dbReference type="Pfam" id="PF08378">
    <property type="entry name" value="NERD"/>
    <property type="match status" value="1"/>
</dbReference>
<dbReference type="EMBL" id="HG994361">
    <property type="protein sequence ID" value="CAF2187441.1"/>
    <property type="molecule type" value="Genomic_DNA"/>
</dbReference>
<dbReference type="PROSITE" id="PS50965">
    <property type="entry name" value="NERD"/>
    <property type="match status" value="1"/>
</dbReference>
<sequence length="366" mass="41516">MWAEIICGLLIYKFVRRFFKDDEISDETSSDSTALFSVAHRLEKLYGGKAYVGLRIPDADTSSRQDIDLVLLTKGQVVVIGVKTLSGIVTVASDGSWVCEAGKHHTTQTYPDPLVEVKKQASVLESYLEQRGVTLLEENLSCKVVIPNPNFRYVLFIFATFSIYMFSDPYEVCGRVTILPPKYNILWFSSDAKTCVYFSTMHAFPSEVITYEEWKHLKPVSRKTLSGWVKGALWTGKEMQESSHQKLNFILGTAPMWDRVELKSSKIVLGEFLEFKGKQEDTLALKQIKRSKVDRISIQQTSMLGFAPSRLQVRYSYRDYRSEGRSGSESKEVTVRSSTEVLFQPRDSTKIKKFKLSSLLSISPSA</sequence>
<proteinExistence type="predicted"/>